<dbReference type="AlphaFoldDB" id="A0A9R1X921"/>
<evidence type="ECO:0000313" key="3">
    <source>
        <dbReference type="Proteomes" id="UP000235145"/>
    </source>
</evidence>
<evidence type="ECO:0000313" key="2">
    <source>
        <dbReference type="EMBL" id="KAJ0203916.1"/>
    </source>
</evidence>
<sequence length="141" mass="16293">MDFEVQKQNENRCSSSTGHSKNSECLIQSDVDMLSGDSNKKKQQTQDFSTNMINDSLKDVMINSDSVTHFSLVKLADGLKILFFDSRKNKRIIGLHLKNVYLRCLKFLSQKRVLNLNPIVRLLKCIENMHMKRDLMLDKAQ</sequence>
<gene>
    <name evidence="2" type="ORF">LSAT_V11C500289950</name>
</gene>
<name>A0A9R1X921_LACSA</name>
<proteinExistence type="predicted"/>
<feature type="compositionally biased region" description="Basic and acidic residues" evidence="1">
    <location>
        <begin position="1"/>
        <end position="10"/>
    </location>
</feature>
<keyword evidence="3" id="KW-1185">Reference proteome</keyword>
<dbReference type="Proteomes" id="UP000235145">
    <property type="component" value="Unassembled WGS sequence"/>
</dbReference>
<reference evidence="2 3" key="1">
    <citation type="journal article" date="2017" name="Nat. Commun.">
        <title>Genome assembly with in vitro proximity ligation data and whole-genome triplication in lettuce.</title>
        <authorList>
            <person name="Reyes-Chin-Wo S."/>
            <person name="Wang Z."/>
            <person name="Yang X."/>
            <person name="Kozik A."/>
            <person name="Arikit S."/>
            <person name="Song C."/>
            <person name="Xia L."/>
            <person name="Froenicke L."/>
            <person name="Lavelle D.O."/>
            <person name="Truco M.J."/>
            <person name="Xia R."/>
            <person name="Zhu S."/>
            <person name="Xu C."/>
            <person name="Xu H."/>
            <person name="Xu X."/>
            <person name="Cox K."/>
            <person name="Korf I."/>
            <person name="Meyers B.C."/>
            <person name="Michelmore R.W."/>
        </authorList>
    </citation>
    <scope>NUCLEOTIDE SEQUENCE [LARGE SCALE GENOMIC DNA]</scope>
    <source>
        <strain evidence="3">cv. Salinas</strain>
        <tissue evidence="2">Seedlings</tissue>
    </source>
</reference>
<feature type="region of interest" description="Disordered" evidence="1">
    <location>
        <begin position="1"/>
        <end position="21"/>
    </location>
</feature>
<comment type="caution">
    <text evidence="2">The sequence shown here is derived from an EMBL/GenBank/DDBJ whole genome shotgun (WGS) entry which is preliminary data.</text>
</comment>
<evidence type="ECO:0000256" key="1">
    <source>
        <dbReference type="SAM" id="MobiDB-lite"/>
    </source>
</evidence>
<protein>
    <submittedName>
        <fullName evidence="2">Uncharacterized protein</fullName>
    </submittedName>
</protein>
<dbReference type="EMBL" id="NBSK02000005">
    <property type="protein sequence ID" value="KAJ0203916.1"/>
    <property type="molecule type" value="Genomic_DNA"/>
</dbReference>
<organism evidence="2 3">
    <name type="scientific">Lactuca sativa</name>
    <name type="common">Garden lettuce</name>
    <dbReference type="NCBI Taxonomy" id="4236"/>
    <lineage>
        <taxon>Eukaryota</taxon>
        <taxon>Viridiplantae</taxon>
        <taxon>Streptophyta</taxon>
        <taxon>Embryophyta</taxon>
        <taxon>Tracheophyta</taxon>
        <taxon>Spermatophyta</taxon>
        <taxon>Magnoliopsida</taxon>
        <taxon>eudicotyledons</taxon>
        <taxon>Gunneridae</taxon>
        <taxon>Pentapetalae</taxon>
        <taxon>asterids</taxon>
        <taxon>campanulids</taxon>
        <taxon>Asterales</taxon>
        <taxon>Asteraceae</taxon>
        <taxon>Cichorioideae</taxon>
        <taxon>Cichorieae</taxon>
        <taxon>Lactucinae</taxon>
        <taxon>Lactuca</taxon>
    </lineage>
</organism>
<feature type="compositionally biased region" description="Polar residues" evidence="1">
    <location>
        <begin position="11"/>
        <end position="21"/>
    </location>
</feature>
<accession>A0A9R1X921</accession>